<organism evidence="5 6">
    <name type="scientific">Candidatus Methanoperedens nitratireducens</name>
    <dbReference type="NCBI Taxonomy" id="1392998"/>
    <lineage>
        <taxon>Archaea</taxon>
        <taxon>Methanobacteriati</taxon>
        <taxon>Methanobacteriota</taxon>
        <taxon>Stenosarchaea group</taxon>
        <taxon>Methanomicrobia</taxon>
        <taxon>Methanosarcinales</taxon>
        <taxon>ANME-2 cluster</taxon>
        <taxon>Candidatus Methanoperedentaceae</taxon>
        <taxon>Candidatus Methanoperedens</taxon>
    </lineage>
</organism>
<dbReference type="Gene3D" id="3.40.50.970">
    <property type="match status" value="1"/>
</dbReference>
<comment type="caution">
    <text evidence="5">The sequence shown here is derived from an EMBL/GenBank/DDBJ whole genome shotgun (WGS) entry which is preliminary data.</text>
</comment>
<dbReference type="EC" id="2.2.1.7" evidence="5"/>
<evidence type="ECO:0000313" key="5">
    <source>
        <dbReference type="EMBL" id="KPQ43515.1"/>
    </source>
</evidence>
<dbReference type="Gene3D" id="3.40.50.920">
    <property type="match status" value="1"/>
</dbReference>
<dbReference type="GO" id="GO:0044272">
    <property type="term" value="P:sulfur compound biosynthetic process"/>
    <property type="evidence" value="ECO:0007669"/>
    <property type="project" value="UniProtKB-ARBA"/>
</dbReference>
<keyword evidence="2" id="KW-0560">Oxidoreductase</keyword>
<dbReference type="Pfam" id="PF02780">
    <property type="entry name" value="Transketolase_C"/>
    <property type="match status" value="1"/>
</dbReference>
<accession>A0A0P8C9Q6</accession>
<dbReference type="CDD" id="cd07036">
    <property type="entry name" value="TPP_PYR_E1-PDHc-beta_like"/>
    <property type="match status" value="1"/>
</dbReference>
<evidence type="ECO:0000259" key="4">
    <source>
        <dbReference type="SMART" id="SM00861"/>
    </source>
</evidence>
<keyword evidence="5" id="KW-0808">Transferase</keyword>
<feature type="domain" description="Transketolase-like pyrimidine-binding" evidence="4">
    <location>
        <begin position="6"/>
        <end position="181"/>
    </location>
</feature>
<dbReference type="SUPFAM" id="SSF52518">
    <property type="entry name" value="Thiamin diphosphate-binding fold (THDP-binding)"/>
    <property type="match status" value="1"/>
</dbReference>
<dbReference type="PANTHER" id="PTHR43257">
    <property type="entry name" value="PYRUVATE DEHYDROGENASE E1 COMPONENT BETA SUBUNIT"/>
    <property type="match status" value="1"/>
</dbReference>
<gene>
    <name evidence="5" type="primary">dxs_2</name>
    <name evidence="5" type="ORF">MPEBLZ_01897</name>
</gene>
<dbReference type="GO" id="GO:0016491">
    <property type="term" value="F:oxidoreductase activity"/>
    <property type="evidence" value="ECO:0007669"/>
    <property type="project" value="UniProtKB-KW"/>
</dbReference>
<comment type="cofactor">
    <cofactor evidence="1">
        <name>thiamine diphosphate</name>
        <dbReference type="ChEBI" id="CHEBI:58937"/>
    </cofactor>
</comment>
<dbReference type="FunFam" id="3.40.50.920:FF:000001">
    <property type="entry name" value="Pyruvate dehydrogenase E1 beta subunit"/>
    <property type="match status" value="1"/>
</dbReference>
<dbReference type="Proteomes" id="UP000050360">
    <property type="component" value="Unassembled WGS sequence"/>
</dbReference>
<dbReference type="GO" id="GO:0008661">
    <property type="term" value="F:1-deoxy-D-xylulose-5-phosphate synthase activity"/>
    <property type="evidence" value="ECO:0007669"/>
    <property type="project" value="UniProtKB-EC"/>
</dbReference>
<reference evidence="5 6" key="1">
    <citation type="submission" date="2015-09" db="EMBL/GenBank/DDBJ databases">
        <title>A metagenomics-based metabolic model of nitrate-dependent anaerobic oxidation of methane by Methanoperedens-like archaea.</title>
        <authorList>
            <person name="Arshad A."/>
            <person name="Speth D.R."/>
            <person name="De Graaf R.M."/>
            <person name="Op Den Camp H.J."/>
            <person name="Jetten M.S."/>
            <person name="Welte C.U."/>
        </authorList>
    </citation>
    <scope>NUCLEOTIDE SEQUENCE [LARGE SCALE GENOMIC DNA]</scope>
</reference>
<evidence type="ECO:0000256" key="2">
    <source>
        <dbReference type="ARBA" id="ARBA00023002"/>
    </source>
</evidence>
<dbReference type="InterPro" id="IPR029061">
    <property type="entry name" value="THDP-binding"/>
</dbReference>
<dbReference type="AlphaFoldDB" id="A0A0P8C9Q6"/>
<dbReference type="InterPro" id="IPR009014">
    <property type="entry name" value="Transketo_C/PFOR_II"/>
</dbReference>
<dbReference type="GO" id="GO:0006082">
    <property type="term" value="P:organic acid metabolic process"/>
    <property type="evidence" value="ECO:0007669"/>
    <property type="project" value="UniProtKB-ARBA"/>
</dbReference>
<name>A0A0P8C9Q6_9EURY</name>
<sequence>MSLAKLNMVQAINLALFEEMEKDPTVLVMGEDVGVDGGVFRVTEGLYDKFGSDRVIDTPLAESGIVGTAIGMAVSGLKPVAEIQFEGFSYMTIDQLAAHASRIRYRSRGTYHCPLVIRAPYGGGVKALEHHSEAVATFYIHIPGLKVVIPSTPYDAKGLLISSIRDPDPVMFFEPKKLYRAYKEEVPEGEYTVPLGVGKKITEGEDLTLIAWGAMVRVCQEAMEQVKDLSVELIDLRTLSPLDDRVIIDSVKKTGRAVIVHEEPRTLGFGAEIIARINEKALLSLEAPVKRVTGFDVPVPLPRLEDYYLPNAAKVADAIKEVAAF</sequence>
<dbReference type="InterPro" id="IPR005475">
    <property type="entry name" value="Transketolase-like_Pyr-bd"/>
</dbReference>
<dbReference type="PATRIC" id="fig|1719120.3.peg.2073"/>
<evidence type="ECO:0000313" key="6">
    <source>
        <dbReference type="Proteomes" id="UP000050360"/>
    </source>
</evidence>
<dbReference type="SMART" id="SM00861">
    <property type="entry name" value="Transket_pyr"/>
    <property type="match status" value="1"/>
</dbReference>
<dbReference type="PANTHER" id="PTHR43257:SF2">
    <property type="entry name" value="PYRUVATE DEHYDROGENASE E1 COMPONENT SUBUNIT BETA"/>
    <property type="match status" value="1"/>
</dbReference>
<proteinExistence type="predicted"/>
<dbReference type="EMBL" id="LKCM01000139">
    <property type="protein sequence ID" value="KPQ43515.1"/>
    <property type="molecule type" value="Genomic_DNA"/>
</dbReference>
<dbReference type="FunFam" id="3.40.50.970:FF:000001">
    <property type="entry name" value="Pyruvate dehydrogenase E1 beta subunit"/>
    <property type="match status" value="1"/>
</dbReference>
<evidence type="ECO:0000256" key="1">
    <source>
        <dbReference type="ARBA" id="ARBA00001964"/>
    </source>
</evidence>
<dbReference type="Pfam" id="PF02779">
    <property type="entry name" value="Transket_pyr"/>
    <property type="match status" value="1"/>
</dbReference>
<evidence type="ECO:0000256" key="3">
    <source>
        <dbReference type="ARBA" id="ARBA00023052"/>
    </source>
</evidence>
<dbReference type="InterPro" id="IPR033248">
    <property type="entry name" value="Transketolase_C"/>
</dbReference>
<protein>
    <submittedName>
        <fullName evidence="5">1-deoxy-D-xylulose-5-phosphate synthase</fullName>
        <ecNumber evidence="5">2.2.1.7</ecNumber>
    </submittedName>
</protein>
<dbReference type="SUPFAM" id="SSF52922">
    <property type="entry name" value="TK C-terminal domain-like"/>
    <property type="match status" value="1"/>
</dbReference>
<keyword evidence="3" id="KW-0786">Thiamine pyrophosphate</keyword>